<evidence type="ECO:0000313" key="1">
    <source>
        <dbReference type="EMBL" id="CAF4984907.1"/>
    </source>
</evidence>
<accession>A0A821ZK49</accession>
<organism evidence="1 2">
    <name type="scientific">Rotaria socialis</name>
    <dbReference type="NCBI Taxonomy" id="392032"/>
    <lineage>
        <taxon>Eukaryota</taxon>
        <taxon>Metazoa</taxon>
        <taxon>Spiralia</taxon>
        <taxon>Gnathifera</taxon>
        <taxon>Rotifera</taxon>
        <taxon>Eurotatoria</taxon>
        <taxon>Bdelloidea</taxon>
        <taxon>Philodinida</taxon>
        <taxon>Philodinidae</taxon>
        <taxon>Rotaria</taxon>
    </lineage>
</organism>
<comment type="caution">
    <text evidence="1">The sequence shown here is derived from an EMBL/GenBank/DDBJ whole genome shotgun (WGS) entry which is preliminary data.</text>
</comment>
<feature type="non-terminal residue" evidence="1">
    <location>
        <position position="1"/>
    </location>
</feature>
<name>A0A821ZK49_9BILA</name>
<protein>
    <submittedName>
        <fullName evidence="1">Uncharacterized protein</fullName>
    </submittedName>
</protein>
<sequence length="80" mass="9147">SDENINQLWNCLTAEEKNEFKSMLSDGRISHLLNEYKPWEPWWLYKTQAPALITDLETTTALPSSPNLPDTIPTVESTIV</sequence>
<dbReference type="EMBL" id="CAJOBP010104366">
    <property type="protein sequence ID" value="CAF4984907.1"/>
    <property type="molecule type" value="Genomic_DNA"/>
</dbReference>
<keyword evidence="2" id="KW-1185">Reference proteome</keyword>
<evidence type="ECO:0000313" key="2">
    <source>
        <dbReference type="Proteomes" id="UP000663873"/>
    </source>
</evidence>
<proteinExistence type="predicted"/>
<reference evidence="1" key="1">
    <citation type="submission" date="2021-02" db="EMBL/GenBank/DDBJ databases">
        <authorList>
            <person name="Nowell W R."/>
        </authorList>
    </citation>
    <scope>NUCLEOTIDE SEQUENCE</scope>
</reference>
<gene>
    <name evidence="1" type="ORF">UJA718_LOCUS49510</name>
</gene>
<dbReference type="AlphaFoldDB" id="A0A821ZK49"/>
<dbReference type="Proteomes" id="UP000663873">
    <property type="component" value="Unassembled WGS sequence"/>
</dbReference>
<feature type="non-terminal residue" evidence="1">
    <location>
        <position position="80"/>
    </location>
</feature>